<sequence>MTAPNRKERHSMGASRDFTTGTETGSRGATTLLEPGRRLPRSPQPAPQPVRVPGQDPHAPLPTRRRPYQRRLGSNQVVSVRGRRVSSRKQTTLLAKLSAVAIVLLVTGVAAAMWLSGISTQQTFQIQQLSSQERQLSNQLETLNRDLESVRSSADIARRAGEMGMVVPTQPGVLSVQPDGQVIEELAADTATQPIIDANGSSAQPSQSNQASSDPAAITELGDNLEAVPQDGQTLTSTDPGVAPYAPNVPVAEAPVAEAPVVPAEENAQVGENGQ</sequence>
<name>A0A3M8KAE2_9CORY</name>
<feature type="compositionally biased region" description="Polar residues" evidence="2">
    <location>
        <begin position="17"/>
        <end position="29"/>
    </location>
</feature>
<reference evidence="4 5" key="1">
    <citation type="submission" date="2018-02" db="EMBL/GenBank/DDBJ databases">
        <title>Corynebacterium alimpuense sp. nov., a marine obligate actinomycete isolated from sediments of Valparaiso bay, Chile.</title>
        <authorList>
            <person name="Claverias F."/>
            <person name="Gonzales-Siles L."/>
            <person name="Salva-Serra F."/>
            <person name="Inganaes E."/>
            <person name="Molin K."/>
            <person name="Cumsille A."/>
            <person name="Undabarrena A."/>
            <person name="Couve E."/>
            <person name="Moore E.R.B."/>
            <person name="Gomila M."/>
            <person name="Camara B."/>
        </authorList>
    </citation>
    <scope>NUCLEOTIDE SEQUENCE [LARGE SCALE GENOMIC DNA]</scope>
    <source>
        <strain evidence="4 5">CCUG 69366</strain>
    </source>
</reference>
<evidence type="ECO:0000313" key="4">
    <source>
        <dbReference type="EMBL" id="RNE49492.1"/>
    </source>
</evidence>
<feature type="coiled-coil region" evidence="1">
    <location>
        <begin position="126"/>
        <end position="160"/>
    </location>
</feature>
<keyword evidence="3" id="KW-0812">Transmembrane</keyword>
<evidence type="ECO:0000256" key="3">
    <source>
        <dbReference type="SAM" id="Phobius"/>
    </source>
</evidence>
<evidence type="ECO:0000256" key="2">
    <source>
        <dbReference type="SAM" id="MobiDB-lite"/>
    </source>
</evidence>
<evidence type="ECO:0008006" key="6">
    <source>
        <dbReference type="Google" id="ProtNLM"/>
    </source>
</evidence>
<accession>A0A3M8KAE2</accession>
<keyword evidence="3" id="KW-1133">Transmembrane helix</keyword>
<dbReference type="RefSeq" id="WP_123047539.1">
    <property type="nucleotide sequence ID" value="NZ_PTJO01000003.1"/>
</dbReference>
<organism evidence="4 5">
    <name type="scientific">Corynebacterium alimapuense</name>
    <dbReference type="NCBI Taxonomy" id="1576874"/>
    <lineage>
        <taxon>Bacteria</taxon>
        <taxon>Bacillati</taxon>
        <taxon>Actinomycetota</taxon>
        <taxon>Actinomycetes</taxon>
        <taxon>Mycobacteriales</taxon>
        <taxon>Corynebacteriaceae</taxon>
        <taxon>Corynebacterium</taxon>
    </lineage>
</organism>
<dbReference type="Proteomes" id="UP000266975">
    <property type="component" value="Unassembled WGS sequence"/>
</dbReference>
<evidence type="ECO:0000256" key="1">
    <source>
        <dbReference type="SAM" id="Coils"/>
    </source>
</evidence>
<proteinExistence type="predicted"/>
<feature type="region of interest" description="Disordered" evidence="2">
    <location>
        <begin position="196"/>
        <end position="249"/>
    </location>
</feature>
<keyword evidence="3" id="KW-0472">Membrane</keyword>
<feature type="compositionally biased region" description="Low complexity" evidence="2">
    <location>
        <begin position="198"/>
        <end position="217"/>
    </location>
</feature>
<keyword evidence="1" id="KW-0175">Coiled coil</keyword>
<dbReference type="EMBL" id="PTJO01000003">
    <property type="protein sequence ID" value="RNE49492.1"/>
    <property type="molecule type" value="Genomic_DNA"/>
</dbReference>
<comment type="caution">
    <text evidence="4">The sequence shown here is derived from an EMBL/GenBank/DDBJ whole genome shotgun (WGS) entry which is preliminary data.</text>
</comment>
<protein>
    <recommendedName>
        <fullName evidence="6">Cell division protein FtsL</fullName>
    </recommendedName>
</protein>
<evidence type="ECO:0000313" key="5">
    <source>
        <dbReference type="Proteomes" id="UP000266975"/>
    </source>
</evidence>
<gene>
    <name evidence="4" type="ORF">C5L39_03835</name>
</gene>
<dbReference type="AlphaFoldDB" id="A0A3M8KAE2"/>
<feature type="transmembrane region" description="Helical" evidence="3">
    <location>
        <begin position="93"/>
        <end position="115"/>
    </location>
</feature>
<keyword evidence="5" id="KW-1185">Reference proteome</keyword>
<dbReference type="OrthoDB" id="4424797at2"/>
<feature type="region of interest" description="Disordered" evidence="2">
    <location>
        <begin position="1"/>
        <end position="85"/>
    </location>
</feature>